<sequence length="49" mass="5791">QGDRGMTVKAAYKAPKHYQSDTRKNPHKYQTNQLYYSYKLLLRLQSTAQ</sequence>
<dbReference type="AlphaFoldDB" id="A0AAD1TBM7"/>
<dbReference type="Proteomes" id="UP001295444">
    <property type="component" value="Chromosome 11"/>
</dbReference>
<gene>
    <name evidence="2" type="ORF">PECUL_23A037627</name>
</gene>
<feature type="non-terminal residue" evidence="2">
    <location>
        <position position="1"/>
    </location>
</feature>
<keyword evidence="3" id="KW-1185">Reference proteome</keyword>
<evidence type="ECO:0000313" key="3">
    <source>
        <dbReference type="Proteomes" id="UP001295444"/>
    </source>
</evidence>
<proteinExistence type="predicted"/>
<evidence type="ECO:0000256" key="1">
    <source>
        <dbReference type="SAM" id="MobiDB-lite"/>
    </source>
</evidence>
<organism evidence="2 3">
    <name type="scientific">Pelobates cultripes</name>
    <name type="common">Western spadefoot toad</name>
    <dbReference type="NCBI Taxonomy" id="61616"/>
    <lineage>
        <taxon>Eukaryota</taxon>
        <taxon>Metazoa</taxon>
        <taxon>Chordata</taxon>
        <taxon>Craniata</taxon>
        <taxon>Vertebrata</taxon>
        <taxon>Euteleostomi</taxon>
        <taxon>Amphibia</taxon>
        <taxon>Batrachia</taxon>
        <taxon>Anura</taxon>
        <taxon>Pelobatoidea</taxon>
        <taxon>Pelobatidae</taxon>
        <taxon>Pelobates</taxon>
    </lineage>
</organism>
<dbReference type="EMBL" id="OW240922">
    <property type="protein sequence ID" value="CAH2322495.1"/>
    <property type="molecule type" value="Genomic_DNA"/>
</dbReference>
<protein>
    <submittedName>
        <fullName evidence="2">Uncharacterized protein</fullName>
    </submittedName>
</protein>
<name>A0AAD1TBM7_PELCU</name>
<reference evidence="2" key="1">
    <citation type="submission" date="2022-03" db="EMBL/GenBank/DDBJ databases">
        <authorList>
            <person name="Alioto T."/>
            <person name="Alioto T."/>
            <person name="Gomez Garrido J."/>
        </authorList>
    </citation>
    <scope>NUCLEOTIDE SEQUENCE</scope>
</reference>
<evidence type="ECO:0000313" key="2">
    <source>
        <dbReference type="EMBL" id="CAH2322495.1"/>
    </source>
</evidence>
<accession>A0AAD1TBM7</accession>
<feature type="region of interest" description="Disordered" evidence="1">
    <location>
        <begin position="1"/>
        <end position="25"/>
    </location>
</feature>